<dbReference type="Proteomes" id="UP000032142">
    <property type="component" value="Unassembled WGS sequence"/>
</dbReference>
<evidence type="ECO:0000313" key="2">
    <source>
        <dbReference type="Proteomes" id="UP000032142"/>
    </source>
</evidence>
<sequence>MEDTSSAKEVTLQGTPANYFPRSFHEVVGAILRCLGLETGFQQNPNPCPKKEDDSKANHNQSVSQKESPDPPSSTDNSDPSTTVIDPPADPPPSTTGDTNDGELPMVSLFTPKRPGTSAGSGPQIN</sequence>
<proteinExistence type="predicted"/>
<keyword evidence="2" id="KW-1185">Reference proteome</keyword>
<name>A0A0B0N6D8_GOSAR</name>
<evidence type="ECO:0000313" key="1">
    <source>
        <dbReference type="EMBL" id="KHG07409.1"/>
    </source>
</evidence>
<dbReference type="EMBL" id="JRRC01474181">
    <property type="protein sequence ID" value="KHG07409.1"/>
    <property type="molecule type" value="Genomic_DNA"/>
</dbReference>
<accession>A0A0B0N6D8</accession>
<dbReference type="OMA" id="KEANKAC"/>
<dbReference type="OrthoDB" id="993137at2759"/>
<protein>
    <submittedName>
        <fullName evidence="1">Protein translocase subunit SecA</fullName>
    </submittedName>
</protein>
<comment type="caution">
    <text evidence="1">The sequence shown here is derived from an EMBL/GenBank/DDBJ whole genome shotgun (WGS) entry which is preliminary data.</text>
</comment>
<dbReference type="KEGG" id="gab:108452145"/>
<reference evidence="2" key="1">
    <citation type="submission" date="2014-09" db="EMBL/GenBank/DDBJ databases">
        <authorList>
            <person name="Mudge J."/>
            <person name="Ramaraj T."/>
            <person name="Lindquist I.E."/>
            <person name="Bharti A.K."/>
            <person name="Sundararajan A."/>
            <person name="Cameron C.T."/>
            <person name="Woodward J.E."/>
            <person name="May G.D."/>
            <person name="Brubaker C."/>
            <person name="Broadhvest J."/>
            <person name="Wilkins T.A."/>
        </authorList>
    </citation>
    <scope>NUCLEOTIDE SEQUENCE</scope>
    <source>
        <strain evidence="2">cv. AKA8401</strain>
    </source>
</reference>
<dbReference type="AlphaFoldDB" id="A0A0B0N6D8"/>
<organism evidence="1 2">
    <name type="scientific">Gossypium arboreum</name>
    <name type="common">Tree cotton</name>
    <name type="synonym">Gossypium nanking</name>
    <dbReference type="NCBI Taxonomy" id="29729"/>
    <lineage>
        <taxon>Eukaryota</taxon>
        <taxon>Viridiplantae</taxon>
        <taxon>Streptophyta</taxon>
        <taxon>Embryophyta</taxon>
        <taxon>Tracheophyta</taxon>
        <taxon>Spermatophyta</taxon>
        <taxon>Magnoliopsida</taxon>
        <taxon>eudicotyledons</taxon>
        <taxon>Gunneridae</taxon>
        <taxon>Pentapetalae</taxon>
        <taxon>rosids</taxon>
        <taxon>malvids</taxon>
        <taxon>Malvales</taxon>
        <taxon>Malvaceae</taxon>
        <taxon>Malvoideae</taxon>
        <taxon>Gossypium</taxon>
    </lineage>
</organism>
<gene>
    <name evidence="1" type="ORF">F383_34178</name>
</gene>